<keyword evidence="13" id="KW-1071">Ligand-gated ion channel</keyword>
<evidence type="ECO:0000256" key="19">
    <source>
        <dbReference type="ARBA" id="ARBA00037540"/>
    </source>
</evidence>
<dbReference type="GO" id="GO:0004888">
    <property type="term" value="F:transmembrane signaling receptor activity"/>
    <property type="evidence" value="ECO:0007669"/>
    <property type="project" value="InterPro"/>
</dbReference>
<evidence type="ECO:0000259" key="21">
    <source>
        <dbReference type="Pfam" id="PF02931"/>
    </source>
</evidence>
<dbReference type="Proteomes" id="UP000694397">
    <property type="component" value="Chromosome 2"/>
</dbReference>
<protein>
    <recommendedName>
        <fullName evidence="25">5-hydroxytryptamine receptor 3A-like</fullName>
    </recommendedName>
</protein>
<dbReference type="InterPro" id="IPR006029">
    <property type="entry name" value="Neurotrans-gated_channel_TM"/>
</dbReference>
<evidence type="ECO:0000256" key="7">
    <source>
        <dbReference type="ARBA" id="ARBA00023065"/>
    </source>
</evidence>
<evidence type="ECO:0000256" key="1">
    <source>
        <dbReference type="ARBA" id="ARBA00022448"/>
    </source>
</evidence>
<dbReference type="InterPro" id="IPR006202">
    <property type="entry name" value="Neur_chan_lig-bd"/>
</dbReference>
<dbReference type="InterPro" id="IPR038050">
    <property type="entry name" value="Neuro_actylchol_rec"/>
</dbReference>
<keyword evidence="9" id="KW-1015">Disulfide bond</keyword>
<keyword evidence="4" id="KW-0732">Signal</keyword>
<evidence type="ECO:0000256" key="2">
    <source>
        <dbReference type="ARBA" id="ARBA00022475"/>
    </source>
</evidence>
<keyword evidence="2" id="KW-1003">Cell membrane</keyword>
<keyword evidence="10" id="KW-0675">Receptor</keyword>
<comment type="similarity">
    <text evidence="20">Belongs to the ligand-gated ion channel (TC 1.A.9) family.</text>
</comment>
<dbReference type="OrthoDB" id="6097796at2759"/>
<dbReference type="PROSITE" id="PS00236">
    <property type="entry name" value="NEUROTR_ION_CHANNEL"/>
    <property type="match status" value="1"/>
</dbReference>
<dbReference type="FunFam" id="2.70.170.10:FF:000017">
    <property type="entry name" value="5-hydroxytryptamine receptor 3A"/>
    <property type="match status" value="1"/>
</dbReference>
<comment type="catalytic activity">
    <reaction evidence="16">
        <text>K(+)(in) = K(+)(out)</text>
        <dbReference type="Rhea" id="RHEA:29463"/>
        <dbReference type="ChEBI" id="CHEBI:29103"/>
    </reaction>
</comment>
<comment type="catalytic activity">
    <reaction evidence="18">
        <text>Ca(2+)(in) = Ca(2+)(out)</text>
        <dbReference type="Rhea" id="RHEA:29671"/>
        <dbReference type="ChEBI" id="CHEBI:29108"/>
    </reaction>
</comment>
<evidence type="ECO:0000256" key="12">
    <source>
        <dbReference type="ARBA" id="ARBA00023257"/>
    </source>
</evidence>
<evidence type="ECO:0000256" key="4">
    <source>
        <dbReference type="ARBA" id="ARBA00022729"/>
    </source>
</evidence>
<dbReference type="PRINTS" id="PR00252">
    <property type="entry name" value="NRIONCHANNEL"/>
</dbReference>
<keyword evidence="6" id="KW-0770">Synapse</keyword>
<dbReference type="SUPFAM" id="SSF63712">
    <property type="entry name" value="Nicotinic receptor ligand binding domain-like"/>
    <property type="match status" value="1"/>
</dbReference>
<dbReference type="GO" id="GO:0005230">
    <property type="term" value="F:extracellular ligand-gated monoatomic ion channel activity"/>
    <property type="evidence" value="ECO:0007669"/>
    <property type="project" value="InterPro"/>
</dbReference>
<gene>
    <name evidence="23" type="primary">LOC108939343</name>
</gene>
<dbReference type="PANTHER" id="PTHR18945">
    <property type="entry name" value="NEUROTRANSMITTER GATED ION CHANNEL"/>
    <property type="match status" value="1"/>
</dbReference>
<keyword evidence="7 20" id="KW-0406">Ion transport</keyword>
<evidence type="ECO:0000313" key="24">
    <source>
        <dbReference type="Proteomes" id="UP000694397"/>
    </source>
</evidence>
<dbReference type="GO" id="GO:0045211">
    <property type="term" value="C:postsynaptic membrane"/>
    <property type="evidence" value="ECO:0007669"/>
    <property type="project" value="UniProtKB-SubCell"/>
</dbReference>
<dbReference type="InterPro" id="IPR018000">
    <property type="entry name" value="Neurotransmitter_ion_chnl_CS"/>
</dbReference>
<evidence type="ECO:0000256" key="6">
    <source>
        <dbReference type="ARBA" id="ARBA00023018"/>
    </source>
</evidence>
<comment type="catalytic activity">
    <reaction evidence="17">
        <text>Na(+)(in) = Na(+)(out)</text>
        <dbReference type="Rhea" id="RHEA:34963"/>
        <dbReference type="ChEBI" id="CHEBI:29101"/>
    </reaction>
</comment>
<feature type="transmembrane region" description="Helical" evidence="20">
    <location>
        <begin position="255"/>
        <end position="272"/>
    </location>
</feature>
<evidence type="ECO:0000256" key="8">
    <source>
        <dbReference type="ARBA" id="ARBA00023136"/>
    </source>
</evidence>
<evidence type="ECO:0008006" key="25">
    <source>
        <dbReference type="Google" id="ProtNLM"/>
    </source>
</evidence>
<keyword evidence="12" id="KW-0628">Postsynaptic cell membrane</keyword>
<accession>A0A8C9V658</accession>
<dbReference type="Pfam" id="PF02932">
    <property type="entry name" value="Neur_chan_memb"/>
    <property type="match status" value="1"/>
</dbReference>
<feature type="transmembrane region" description="Helical" evidence="20">
    <location>
        <begin position="284"/>
        <end position="308"/>
    </location>
</feature>
<evidence type="ECO:0000256" key="14">
    <source>
        <dbReference type="ARBA" id="ARBA00023303"/>
    </source>
</evidence>
<dbReference type="Gene3D" id="1.20.58.390">
    <property type="entry name" value="Neurotransmitter-gated ion-channel transmembrane domain"/>
    <property type="match status" value="1"/>
</dbReference>
<name>A0A8C9V658_SCLFO</name>
<comment type="subcellular location">
    <subcellularLocation>
        <location evidence="15">Postsynaptic cell membrane</location>
        <topology evidence="15">Multi-pass membrane protein</topology>
    </subcellularLocation>
</comment>
<evidence type="ECO:0000256" key="13">
    <source>
        <dbReference type="ARBA" id="ARBA00023286"/>
    </source>
</evidence>
<dbReference type="Gene3D" id="2.70.170.10">
    <property type="entry name" value="Neurotransmitter-gated ion-channel ligand-binding domain"/>
    <property type="match status" value="1"/>
</dbReference>
<dbReference type="Ensembl" id="ENSSFOT00015026083.2">
    <property type="protein sequence ID" value="ENSSFOP00015025800.2"/>
    <property type="gene ID" value="ENSSFOG00015016569.2"/>
</dbReference>
<reference evidence="23" key="3">
    <citation type="submission" date="2025-09" db="UniProtKB">
        <authorList>
            <consortium name="Ensembl"/>
        </authorList>
    </citation>
    <scope>IDENTIFICATION</scope>
</reference>
<evidence type="ECO:0000259" key="22">
    <source>
        <dbReference type="Pfam" id="PF02932"/>
    </source>
</evidence>
<feature type="transmembrane region" description="Helical" evidence="20">
    <location>
        <begin position="221"/>
        <end position="243"/>
    </location>
</feature>
<reference evidence="23 24" key="1">
    <citation type="submission" date="2019-04" db="EMBL/GenBank/DDBJ databases">
        <authorList>
            <consortium name="Wellcome Sanger Institute Data Sharing"/>
        </authorList>
    </citation>
    <scope>NUCLEOTIDE SEQUENCE [LARGE SCALE GENOMIC DNA]</scope>
</reference>
<evidence type="ECO:0000256" key="15">
    <source>
        <dbReference type="ARBA" id="ARBA00034104"/>
    </source>
</evidence>
<evidence type="ECO:0000256" key="5">
    <source>
        <dbReference type="ARBA" id="ARBA00022989"/>
    </source>
</evidence>
<evidence type="ECO:0000313" key="23">
    <source>
        <dbReference type="Ensembl" id="ENSSFOP00015025800.2"/>
    </source>
</evidence>
<keyword evidence="1 20" id="KW-0813">Transport</keyword>
<dbReference type="InterPro" id="IPR036734">
    <property type="entry name" value="Neur_chan_lig-bd_sf"/>
</dbReference>
<evidence type="ECO:0000256" key="3">
    <source>
        <dbReference type="ARBA" id="ARBA00022692"/>
    </source>
</evidence>
<keyword evidence="24" id="KW-1185">Reference proteome</keyword>
<comment type="function">
    <text evidence="19">Forms serotonin (5-hydroxytryptamine/5-HT3)-activated cation-selective channel complexes, which when activated cause fast, depolarizing responses in neurons.</text>
</comment>
<evidence type="ECO:0000256" key="10">
    <source>
        <dbReference type="ARBA" id="ARBA00023170"/>
    </source>
</evidence>
<keyword evidence="8 20" id="KW-0472">Membrane</keyword>
<evidence type="ECO:0000256" key="16">
    <source>
        <dbReference type="ARBA" id="ARBA00034430"/>
    </source>
</evidence>
<feature type="domain" description="Neurotransmitter-gated ion-channel ligand-binding" evidence="21">
    <location>
        <begin position="53"/>
        <end position="187"/>
    </location>
</feature>
<evidence type="ECO:0000256" key="11">
    <source>
        <dbReference type="ARBA" id="ARBA00023180"/>
    </source>
</evidence>
<dbReference type="InterPro" id="IPR049944">
    <property type="entry name" value="LGIC_TM_5-HT3"/>
</dbReference>
<keyword evidence="14 20" id="KW-0407">Ion channel</keyword>
<dbReference type="Pfam" id="PF02931">
    <property type="entry name" value="Neur_chan_LBD"/>
    <property type="match status" value="1"/>
</dbReference>
<dbReference type="CDD" id="cd19063">
    <property type="entry name" value="LGIC_TM_5-HT3"/>
    <property type="match status" value="1"/>
</dbReference>
<feature type="domain" description="Neurotransmitter-gated ion-channel transmembrane" evidence="22">
    <location>
        <begin position="226"/>
        <end position="343"/>
    </location>
</feature>
<dbReference type="InterPro" id="IPR036719">
    <property type="entry name" value="Neuro-gated_channel_TM_sf"/>
</dbReference>
<dbReference type="GeneTree" id="ENSGT00940000164924"/>
<keyword evidence="5 20" id="KW-1133">Transmembrane helix</keyword>
<proteinExistence type="inferred from homology"/>
<evidence type="ECO:0000256" key="18">
    <source>
        <dbReference type="ARBA" id="ARBA00036634"/>
    </source>
</evidence>
<evidence type="ECO:0000256" key="17">
    <source>
        <dbReference type="ARBA" id="ARBA00036239"/>
    </source>
</evidence>
<keyword evidence="3 20" id="KW-0812">Transmembrane</keyword>
<feature type="transmembrane region" description="Helical" evidence="20">
    <location>
        <begin position="406"/>
        <end position="429"/>
    </location>
</feature>
<evidence type="ECO:0000256" key="20">
    <source>
        <dbReference type="RuleBase" id="RU000687"/>
    </source>
</evidence>
<reference evidence="23" key="2">
    <citation type="submission" date="2025-08" db="UniProtKB">
        <authorList>
            <consortium name="Ensembl"/>
        </authorList>
    </citation>
    <scope>IDENTIFICATION</scope>
</reference>
<dbReference type="SUPFAM" id="SSF90112">
    <property type="entry name" value="Neurotransmitter-gated ion-channel transmembrane pore"/>
    <property type="match status" value="1"/>
</dbReference>
<evidence type="ECO:0000256" key="9">
    <source>
        <dbReference type="ARBA" id="ARBA00023157"/>
    </source>
</evidence>
<sequence length="432" mass="49015">MKRKWSDMSFIAANDNSGFFSTVQCSQSSVMINCSQPNAKSLYDALENIFDLNAIRPVVSLKTATNVTVSITLYGILGVVRKAGVNGLPVFYMVKKWKIEYLSWDPVQCGTTWISLPREQLWMPDIVINEFMDEDRSPKIPYVYVNSSGYVSDSRPVRVVSSCNLDIYTFPFDIQNCSLTFNSYTHVGDCTCCICVDYLEPAFPLHLSLSMQIVMRRRPTVYVVNLLIPSCFLITVDLLSSLLPVENVDRSSFKMTLILGYTVFLLIMNDLLPITGNRIPLINVFFSSCLALMVASVLETVFITSILFNSSRFSKVPQWVRRFVLHYLAYLVFPDLTTVANEEVTDQAKILDSCKKKGFQSEDCAVEELKKLGRDLIAIRAQVEEHLAGNEVAEEWSQIGNVIDRLLFGLYLLFLIFSFIIIAAVWVHWHSH</sequence>
<keyword evidence="11" id="KW-0325">Glycoprotein</keyword>
<organism evidence="23 24">
    <name type="scientific">Scleropages formosus</name>
    <name type="common">Asian bonytongue</name>
    <name type="synonym">Osteoglossum formosum</name>
    <dbReference type="NCBI Taxonomy" id="113540"/>
    <lineage>
        <taxon>Eukaryota</taxon>
        <taxon>Metazoa</taxon>
        <taxon>Chordata</taxon>
        <taxon>Craniata</taxon>
        <taxon>Vertebrata</taxon>
        <taxon>Euteleostomi</taxon>
        <taxon>Actinopterygii</taxon>
        <taxon>Neopterygii</taxon>
        <taxon>Teleostei</taxon>
        <taxon>Osteoglossocephala</taxon>
        <taxon>Osteoglossomorpha</taxon>
        <taxon>Osteoglossiformes</taxon>
        <taxon>Osteoglossidae</taxon>
        <taxon>Scleropages</taxon>
    </lineage>
</organism>
<dbReference type="AlphaFoldDB" id="A0A8C9V658"/>
<dbReference type="InterPro" id="IPR006201">
    <property type="entry name" value="Neur_channel"/>
</dbReference>